<evidence type="ECO:0000313" key="1">
    <source>
        <dbReference type="EMBL" id="SVC21315.1"/>
    </source>
</evidence>
<sequence length="74" mass="8155">MRLLVFIVLLGVFLKPSHAQKVAVPLHEQIDQHLATGQVGPMAGITSDGEFIRRLYLDLVGRIPSSTEARAFID</sequence>
<gene>
    <name evidence="1" type="ORF">METZ01_LOCUS274169</name>
</gene>
<protein>
    <recommendedName>
        <fullName evidence="2">DUF1549 domain-containing protein</fullName>
    </recommendedName>
</protein>
<dbReference type="AlphaFoldDB" id="A0A382KCJ0"/>
<proteinExistence type="predicted"/>
<accession>A0A382KCJ0</accession>
<organism evidence="1">
    <name type="scientific">marine metagenome</name>
    <dbReference type="NCBI Taxonomy" id="408172"/>
    <lineage>
        <taxon>unclassified sequences</taxon>
        <taxon>metagenomes</taxon>
        <taxon>ecological metagenomes</taxon>
    </lineage>
</organism>
<reference evidence="1" key="1">
    <citation type="submission" date="2018-05" db="EMBL/GenBank/DDBJ databases">
        <authorList>
            <person name="Lanie J.A."/>
            <person name="Ng W.-L."/>
            <person name="Kazmierczak K.M."/>
            <person name="Andrzejewski T.M."/>
            <person name="Davidsen T.M."/>
            <person name="Wayne K.J."/>
            <person name="Tettelin H."/>
            <person name="Glass J.I."/>
            <person name="Rusch D."/>
            <person name="Podicherti R."/>
            <person name="Tsui H.-C.T."/>
            <person name="Winkler M.E."/>
        </authorList>
    </citation>
    <scope>NUCLEOTIDE SEQUENCE</scope>
</reference>
<name>A0A382KCJ0_9ZZZZ</name>
<dbReference type="EMBL" id="UINC01079374">
    <property type="protein sequence ID" value="SVC21315.1"/>
    <property type="molecule type" value="Genomic_DNA"/>
</dbReference>
<feature type="non-terminal residue" evidence="1">
    <location>
        <position position="74"/>
    </location>
</feature>
<evidence type="ECO:0008006" key="2">
    <source>
        <dbReference type="Google" id="ProtNLM"/>
    </source>
</evidence>